<dbReference type="CDD" id="cd00201">
    <property type="entry name" value="WW"/>
    <property type="match status" value="1"/>
</dbReference>
<evidence type="ECO:0000313" key="16">
    <source>
        <dbReference type="Proteomes" id="UP000279271"/>
    </source>
</evidence>
<dbReference type="GO" id="GO:0033588">
    <property type="term" value="C:elongator holoenzyme complex"/>
    <property type="evidence" value="ECO:0007669"/>
    <property type="project" value="InterPro"/>
</dbReference>
<dbReference type="UniPathway" id="UPA00988"/>
<comment type="pathway">
    <text evidence="3">tRNA modification; 5-methoxycarbonylmethyl-2-thiouridine-tRNA biosynthesis.</text>
</comment>
<protein>
    <recommendedName>
        <fullName evidence="5">Elongator complex protein 2</fullName>
    </recommendedName>
</protein>
<dbReference type="GO" id="GO:0005634">
    <property type="term" value="C:nucleus"/>
    <property type="evidence" value="ECO:0007669"/>
    <property type="project" value="UniProtKB-SubCell"/>
</dbReference>
<evidence type="ECO:0000256" key="2">
    <source>
        <dbReference type="ARBA" id="ARBA00004496"/>
    </source>
</evidence>
<feature type="region of interest" description="Disordered" evidence="12">
    <location>
        <begin position="1086"/>
        <end position="1109"/>
    </location>
</feature>
<feature type="repeat" description="WD" evidence="11">
    <location>
        <begin position="210"/>
        <end position="241"/>
    </location>
</feature>
<keyword evidence="6" id="KW-0963">Cytoplasm</keyword>
<evidence type="ECO:0000256" key="7">
    <source>
        <dbReference type="ARBA" id="ARBA00022574"/>
    </source>
</evidence>
<dbReference type="PANTHER" id="PTHR44111">
    <property type="entry name" value="ELONGATOR COMPLEX PROTEIN 2"/>
    <property type="match status" value="1"/>
</dbReference>
<feature type="non-terminal residue" evidence="15">
    <location>
        <position position="1"/>
    </location>
</feature>
<keyword evidence="10" id="KW-0539">Nucleus</keyword>
<feature type="region of interest" description="Disordered" evidence="12">
    <location>
        <begin position="118"/>
        <end position="158"/>
    </location>
</feature>
<proteinExistence type="inferred from homology"/>
<evidence type="ECO:0000259" key="14">
    <source>
        <dbReference type="Pfam" id="PF16050"/>
    </source>
</evidence>
<dbReference type="InterPro" id="IPR015943">
    <property type="entry name" value="WD40/YVTN_repeat-like_dom_sf"/>
</dbReference>
<gene>
    <name evidence="15" type="ORF">APUTEX25_004429</name>
</gene>
<dbReference type="Proteomes" id="UP000279271">
    <property type="component" value="Unassembled WGS sequence"/>
</dbReference>
<name>A0A3M7L1Y1_AUXPR</name>
<evidence type="ECO:0000256" key="5">
    <source>
        <dbReference type="ARBA" id="ARBA00020267"/>
    </source>
</evidence>
<dbReference type="InterPro" id="IPR020472">
    <property type="entry name" value="WD40_PAC1"/>
</dbReference>
<keyword evidence="7 11" id="KW-0853">WD repeat</keyword>
<comment type="similarity">
    <text evidence="4">Belongs to the WD repeat ELP2 family.</text>
</comment>
<evidence type="ECO:0000256" key="11">
    <source>
        <dbReference type="PROSITE-ProRule" id="PRU00221"/>
    </source>
</evidence>
<feature type="repeat" description="WD" evidence="11">
    <location>
        <begin position="818"/>
        <end position="853"/>
    </location>
</feature>
<dbReference type="InterPro" id="IPR001680">
    <property type="entry name" value="WD40_rpt"/>
</dbReference>
<keyword evidence="8" id="KW-0819">tRNA processing</keyword>
<dbReference type="InterPro" id="IPR011047">
    <property type="entry name" value="Quinoprotein_ADH-like_sf"/>
</dbReference>
<feature type="non-terminal residue" evidence="15">
    <location>
        <position position="1109"/>
    </location>
</feature>
<feature type="domain" description="Cell division control protein 73 C-terminal" evidence="13">
    <location>
        <begin position="350"/>
        <end position="493"/>
    </location>
</feature>
<dbReference type="PANTHER" id="PTHR44111:SF1">
    <property type="entry name" value="ELONGATOR COMPLEX PROTEIN 2"/>
    <property type="match status" value="1"/>
</dbReference>
<dbReference type="AlphaFoldDB" id="A0A3M7L1Y1"/>
<evidence type="ECO:0000259" key="13">
    <source>
        <dbReference type="Pfam" id="PF05179"/>
    </source>
</evidence>
<evidence type="ECO:0000256" key="4">
    <source>
        <dbReference type="ARBA" id="ARBA00005881"/>
    </source>
</evidence>
<dbReference type="Pfam" id="PF16050">
    <property type="entry name" value="CDC73_N"/>
    <property type="match status" value="1"/>
</dbReference>
<dbReference type="Pfam" id="PF00400">
    <property type="entry name" value="WD40"/>
    <property type="match status" value="5"/>
</dbReference>
<feature type="domain" description="Paf1 complex subunit Cdc73 N-terminal" evidence="14">
    <location>
        <begin position="12"/>
        <end position="119"/>
    </location>
</feature>
<dbReference type="SUPFAM" id="SSF50998">
    <property type="entry name" value="Quinoprotein alcohol dehydrogenase-like"/>
    <property type="match status" value="1"/>
</dbReference>
<evidence type="ECO:0000313" key="15">
    <source>
        <dbReference type="EMBL" id="RMZ56005.1"/>
    </source>
</evidence>
<feature type="repeat" description="WD" evidence="11">
    <location>
        <begin position="308"/>
        <end position="346"/>
    </location>
</feature>
<dbReference type="Gene3D" id="3.40.50.11990">
    <property type="entry name" value="RNA polymerase II accessory factor, Cdc73 C-terminal domain"/>
    <property type="match status" value="1"/>
</dbReference>
<dbReference type="PROSITE" id="PS50082">
    <property type="entry name" value="WD_REPEATS_2"/>
    <property type="match status" value="5"/>
</dbReference>
<evidence type="ECO:0000256" key="8">
    <source>
        <dbReference type="ARBA" id="ARBA00022694"/>
    </source>
</evidence>
<evidence type="ECO:0000256" key="9">
    <source>
        <dbReference type="ARBA" id="ARBA00022737"/>
    </source>
</evidence>
<dbReference type="InterPro" id="IPR037289">
    <property type="entry name" value="Elp2"/>
</dbReference>
<evidence type="ECO:0000256" key="10">
    <source>
        <dbReference type="ARBA" id="ARBA00023242"/>
    </source>
</evidence>
<evidence type="ECO:0000256" key="6">
    <source>
        <dbReference type="ARBA" id="ARBA00022490"/>
    </source>
</evidence>
<comment type="caution">
    <text evidence="15">The sequence shown here is derived from an EMBL/GenBank/DDBJ whole genome shotgun (WGS) entry which is preliminary data.</text>
</comment>
<dbReference type="Gene3D" id="2.130.10.10">
    <property type="entry name" value="YVTN repeat-like/Quinoprotein amine dehydrogenase"/>
    <property type="match status" value="4"/>
</dbReference>
<organism evidence="15 16">
    <name type="scientific">Auxenochlorella protothecoides</name>
    <name type="common">Green microalga</name>
    <name type="synonym">Chlorella protothecoides</name>
    <dbReference type="NCBI Taxonomy" id="3075"/>
    <lineage>
        <taxon>Eukaryota</taxon>
        <taxon>Viridiplantae</taxon>
        <taxon>Chlorophyta</taxon>
        <taxon>core chlorophytes</taxon>
        <taxon>Trebouxiophyceae</taxon>
        <taxon>Chlorellales</taxon>
        <taxon>Chlorellaceae</taxon>
        <taxon>Auxenochlorella</taxon>
    </lineage>
</organism>
<accession>A0A3M7L1Y1</accession>
<dbReference type="InterPro" id="IPR036322">
    <property type="entry name" value="WD40_repeat_dom_sf"/>
</dbReference>
<dbReference type="SMART" id="SM00320">
    <property type="entry name" value="WD40"/>
    <property type="match status" value="8"/>
</dbReference>
<dbReference type="InterPro" id="IPR031336">
    <property type="entry name" value="CDC73_C"/>
</dbReference>
<evidence type="ECO:0000256" key="12">
    <source>
        <dbReference type="SAM" id="MobiDB-lite"/>
    </source>
</evidence>
<feature type="repeat" description="WD" evidence="11">
    <location>
        <begin position="899"/>
        <end position="936"/>
    </location>
</feature>
<comment type="subcellular location">
    <subcellularLocation>
        <location evidence="2">Cytoplasm</location>
    </subcellularLocation>
    <subcellularLocation>
        <location evidence="1">Nucleus</location>
    </subcellularLocation>
</comment>
<sequence>HPHDRRLRNDMDPLRLLREYVSGGRLEEVTTVGDRVHFGTRFALPRSARTAYKSQAKDGAFYDLGALLFYARNLGPTFKYADYFKKAREAGVGQVTFIDRKDLELYLTGKIDKSAAIEEGPQDLGPVEGPEAVDPGLPPLGAPSEEAAGPGGVGGKEGDAEEATLRRVLANELQLRDRNSMLLVPGRSFHKVLALLRAGCAPPFTLVARVKAASRLLFDVSWAPDEATLATGSRDGIVALWRAAPGSSEALTKSLELRRGSAVRALAFCPGELAQGSFLLALGHEDGTLCVLRFRAQSGNALEVVWQRATHAGPVRRLAWRRDDGEEGSFLLASCSSDGSVRIWHVAGSGRPIIMVPPGLTSMVNMYNIGPLLETGTFKPVEQCRAEGVRKSDRLIISRTMGRAKPVAYEVTDQEPRHRRDWDRVVAVFCSGKAWQFKKWPFPGASSGDLLDTFQRMAGAYLHYQDEQIDPAVKAWKVKVYSLSREGRHRDIMGHQAAQCTTGTINWRQMYGDVAFRIQPTVFQSDIDAIKKAREVDHAKLAEVAAAWARGLPEGWGATRDGSGKVYYWHKVTKKGLRENWMRSGPRSEEGTEEPCAPSRAAEAVAVSSNTTKAETVHIEQEHHAAGCNRASQALAWGRSGLIAYAAQHTILVYDPQAQRVVTSLLGHTGEVRCLVWLPTPGQSLLASGSCDGTIRLWSLHENSPLELAVLPAATTPVSSLAALLLPAEDRLLLCASSGGAGVAHWSLMLQNGALVEVQAPAQPSTLHAGQPIVHSVALTHGPASAGDSALLAVGGVDCSVSLYVRGPGGDFLPGPRLKGHADWVRGLAWTHAPGRLLLASASQDRYIRVWSLAAPGSAPAAAPGNEPEAEALLTRFAPRPRLALSGTESLEVMLEALLVGHEDWVQSVAWQPAGDEGRAPCLLSASMDRTLMLWQPDPSGLWMSAAALGDAGANHLGYYTGVWSPCGSAAAAHGYTGSLHVWRRDGQAPGAEGPWHPVPAPTGHVAAVVDAAWAGDCLLTVSEDQTARCWARCVGVENGDGAARGGTREAMAGGHRWREVARPQVHGHDFSGLAVVPEAAAEASTSGEVAGGSSRAPPCYASCSEEKV</sequence>
<dbReference type="GO" id="GO:0002098">
    <property type="term" value="P:tRNA wobble uridine modification"/>
    <property type="evidence" value="ECO:0007669"/>
    <property type="project" value="InterPro"/>
</dbReference>
<dbReference type="InterPro" id="IPR032041">
    <property type="entry name" value="Cdc73_N"/>
</dbReference>
<dbReference type="SUPFAM" id="SSF50978">
    <property type="entry name" value="WD40 repeat-like"/>
    <property type="match status" value="1"/>
</dbReference>
<dbReference type="EMBL" id="QOKY01000154">
    <property type="protein sequence ID" value="RMZ56005.1"/>
    <property type="molecule type" value="Genomic_DNA"/>
</dbReference>
<dbReference type="Pfam" id="PF05179">
    <property type="entry name" value="CDC73_C"/>
    <property type="match status" value="1"/>
</dbReference>
<reference evidence="16" key="1">
    <citation type="journal article" date="2018" name="Algal Res.">
        <title>Characterization of plant carbon substrate utilization by Auxenochlorella protothecoides.</title>
        <authorList>
            <person name="Vogler B.W."/>
            <person name="Starkenburg S.R."/>
            <person name="Sudasinghe N."/>
            <person name="Schambach J.Y."/>
            <person name="Rollin J.A."/>
            <person name="Pattathil S."/>
            <person name="Barry A.N."/>
        </authorList>
    </citation>
    <scope>NUCLEOTIDE SEQUENCE [LARGE SCALE GENOMIC DNA]</scope>
    <source>
        <strain evidence="16">UTEX 25</strain>
    </source>
</reference>
<dbReference type="GO" id="GO:0005737">
    <property type="term" value="C:cytoplasm"/>
    <property type="evidence" value="ECO:0007669"/>
    <property type="project" value="UniProtKB-SubCell"/>
</dbReference>
<dbReference type="InterPro" id="IPR038103">
    <property type="entry name" value="CDC73_C_sf"/>
</dbReference>
<dbReference type="InterPro" id="IPR001202">
    <property type="entry name" value="WW_dom"/>
</dbReference>
<feature type="repeat" description="WD" evidence="11">
    <location>
        <begin position="665"/>
        <end position="708"/>
    </location>
</feature>
<dbReference type="PRINTS" id="PR00320">
    <property type="entry name" value="GPROTEINBRPT"/>
</dbReference>
<evidence type="ECO:0000256" key="3">
    <source>
        <dbReference type="ARBA" id="ARBA00005043"/>
    </source>
</evidence>
<dbReference type="PROSITE" id="PS50294">
    <property type="entry name" value="WD_REPEATS_REGION"/>
    <property type="match status" value="3"/>
</dbReference>
<evidence type="ECO:0000256" key="1">
    <source>
        <dbReference type="ARBA" id="ARBA00004123"/>
    </source>
</evidence>
<keyword evidence="9" id="KW-0677">Repeat</keyword>